<dbReference type="EMBL" id="JACDQQ010000526">
    <property type="protein sequence ID" value="MBA0084412.1"/>
    <property type="molecule type" value="Genomic_DNA"/>
</dbReference>
<dbReference type="Pfam" id="PF17148">
    <property type="entry name" value="DUF5117"/>
    <property type="match status" value="1"/>
</dbReference>
<organism evidence="6 7">
    <name type="scientific">Candidatus Acidiferrum panamense</name>
    <dbReference type="NCBI Taxonomy" id="2741543"/>
    <lineage>
        <taxon>Bacteria</taxon>
        <taxon>Pseudomonadati</taxon>
        <taxon>Acidobacteriota</taxon>
        <taxon>Terriglobia</taxon>
        <taxon>Candidatus Acidiferrales</taxon>
        <taxon>Candidatus Acidiferrum</taxon>
    </lineage>
</organism>
<feature type="signal peptide" evidence="2">
    <location>
        <begin position="1"/>
        <end position="23"/>
    </location>
</feature>
<sequence length="922" mass="103674">MRRAIFPLFVAALLCFGSTRLPAETPPGNNDGERKQAPADQKADAGKKPGSEEQKAEPPKEKLFADIVKEAEVIKGLFTFYKTEDKVFLEIQPDQFDKTFMLSLTCESGLGEGGFYADSYCGETPFVFHKEGKTVQVILKNTRFAAEDHSPMGRAVAHSFSDSILGSTKRESSPHPERKSQLIDLGAILLTDVPMMAYQLNEVFRIGYRYDAKNSNFGMLKAFDRNIEIETVNHFAAEQPPLPPLLPPGVPPPPSPEPPRNVPDIRSVLFHFRYSISELPGPGFHPRLADDRVGHFFTQVEDYSSDRNFESSRRYINRWRLEKQDPSAPLSPPKQPIVFWMENTIPVEYRDAIREGVLLWNKAFERIGFRDAVQVKQQPDNADWDPADVRYSTLRWFAGYPDPGFAEGPSRVNPLTGEIYDADIRFDAGMTRFFRREINEYVNPVGTAWMPWTKEPRKPFLAPWHNGPAEFCDLVAGAVRDSEFAFDLLTARGMAPEGPEANQFVHDYLVEIAAHEVGHTLGLRHNFRASTIHTLEQAQDATLTAKEGLTGSVMDYIPTNISAQGQKQGQYHQTTLGPYDYWAIEYAYKPIAANTPDEELPELAKIASRAAEPQLAYDTDEDAGIGGGPFDMDPAVNRFDFGTDPLKYYALRVKLAEEIRANMEKKLEKPGEGYQVLRRSFSGALGQEGYSLYLASKFIGGVYHYRSHVGDPGNRLPFEPVPAAKQKEALELLREHLFSPTAFRFSPQLLNKLASPRHSNFVDFLAMRTRFDVPIHDMVLSLQNQVMDRLFHPLLLSRILDSEVKLPPPAEPFSLGVLFTELQDSIWAETRGPGNSLTIDSYRRSLQRAHLRKMVGMVLRDSSVPEDAQTLSRQGLTSLRSQLQSTLGKPGIKMSAETRAHLSESVARIDEALKANMQRTGF</sequence>
<comment type="caution">
    <text evidence="6">The sequence shown here is derived from an EMBL/GenBank/DDBJ whole genome shotgun (WGS) entry which is preliminary data.</text>
</comment>
<evidence type="ECO:0000256" key="2">
    <source>
        <dbReference type="SAM" id="SignalP"/>
    </source>
</evidence>
<dbReference type="PANTHER" id="PTHR38478">
    <property type="entry name" value="PEPTIDASE M1A AND M12B"/>
    <property type="match status" value="1"/>
</dbReference>
<dbReference type="SUPFAM" id="SSF55486">
    <property type="entry name" value="Metalloproteases ('zincins'), catalytic domain"/>
    <property type="match status" value="1"/>
</dbReference>
<dbReference type="Proteomes" id="UP000567293">
    <property type="component" value="Unassembled WGS sequence"/>
</dbReference>
<dbReference type="GO" id="GO:0006508">
    <property type="term" value="P:proteolysis"/>
    <property type="evidence" value="ECO:0007669"/>
    <property type="project" value="UniProtKB-KW"/>
</dbReference>
<dbReference type="CDD" id="cd04276">
    <property type="entry name" value="ZnMc_MMP_like_2"/>
    <property type="match status" value="1"/>
</dbReference>
<dbReference type="Pfam" id="PF16313">
    <property type="entry name" value="DUF4953"/>
    <property type="match status" value="1"/>
</dbReference>
<evidence type="ECO:0000256" key="1">
    <source>
        <dbReference type="SAM" id="MobiDB-lite"/>
    </source>
</evidence>
<name>A0A7V8NN60_9BACT</name>
<dbReference type="Gene3D" id="3.40.390.10">
    <property type="entry name" value="Collagenase (Catalytic Domain)"/>
    <property type="match status" value="1"/>
</dbReference>
<dbReference type="AlphaFoldDB" id="A0A7V8NN60"/>
<gene>
    <name evidence="6" type="ORF">HRJ53_05405</name>
</gene>
<accession>A0A7V8NN60</accession>
<evidence type="ECO:0000259" key="3">
    <source>
        <dbReference type="Pfam" id="PF16313"/>
    </source>
</evidence>
<evidence type="ECO:0000313" key="6">
    <source>
        <dbReference type="EMBL" id="MBA0084412.1"/>
    </source>
</evidence>
<dbReference type="InterPro" id="IPR034032">
    <property type="entry name" value="Zn_MMP-like_bac"/>
</dbReference>
<feature type="domain" description="EcxA zinc-binding" evidence="3">
    <location>
        <begin position="500"/>
        <end position="831"/>
    </location>
</feature>
<feature type="domain" description="DUF5118" evidence="5">
    <location>
        <begin position="63"/>
        <end position="103"/>
    </location>
</feature>
<dbReference type="PANTHER" id="PTHR38478:SF1">
    <property type="entry name" value="ZINC DEPENDENT METALLOPROTEASE DOMAIN LIPOPROTEIN"/>
    <property type="match status" value="1"/>
</dbReference>
<feature type="domain" description="DUF5117" evidence="4">
    <location>
        <begin position="126"/>
        <end position="323"/>
    </location>
</feature>
<feature type="compositionally biased region" description="Basic and acidic residues" evidence="1">
    <location>
        <begin position="31"/>
        <end position="61"/>
    </location>
</feature>
<dbReference type="InterPro" id="IPR024079">
    <property type="entry name" value="MetalloPept_cat_dom_sf"/>
</dbReference>
<keyword evidence="2" id="KW-0732">Signal</keyword>
<keyword evidence="6" id="KW-0378">Hydrolase</keyword>
<dbReference type="Pfam" id="PF17162">
    <property type="entry name" value="DUF5118"/>
    <property type="match status" value="1"/>
</dbReference>
<keyword evidence="6" id="KW-0482">Metalloprotease</keyword>
<feature type="region of interest" description="Disordered" evidence="1">
    <location>
        <begin position="23"/>
        <end position="61"/>
    </location>
</feature>
<dbReference type="InterPro" id="IPR032534">
    <property type="entry name" value="EcxA_zinc-bd"/>
</dbReference>
<dbReference type="InterPro" id="IPR033428">
    <property type="entry name" value="DUF5118"/>
</dbReference>
<evidence type="ECO:0000259" key="5">
    <source>
        <dbReference type="Pfam" id="PF17162"/>
    </source>
</evidence>
<evidence type="ECO:0000313" key="7">
    <source>
        <dbReference type="Proteomes" id="UP000567293"/>
    </source>
</evidence>
<dbReference type="GO" id="GO:0008237">
    <property type="term" value="F:metallopeptidase activity"/>
    <property type="evidence" value="ECO:0007669"/>
    <property type="project" value="UniProtKB-KW"/>
</dbReference>
<reference evidence="6" key="1">
    <citation type="submission" date="2020-06" db="EMBL/GenBank/DDBJ databases">
        <title>Legume-microbial interactions unlock mineral nutrients during tropical forest succession.</title>
        <authorList>
            <person name="Epihov D.Z."/>
        </authorList>
    </citation>
    <scope>NUCLEOTIDE SEQUENCE [LARGE SCALE GENOMIC DNA]</scope>
    <source>
        <strain evidence="6">Pan2503</strain>
    </source>
</reference>
<feature type="chain" id="PRO_5030941508" evidence="2">
    <location>
        <begin position="24"/>
        <end position="922"/>
    </location>
</feature>
<evidence type="ECO:0000259" key="4">
    <source>
        <dbReference type="Pfam" id="PF17148"/>
    </source>
</evidence>
<proteinExistence type="predicted"/>
<protein>
    <submittedName>
        <fullName evidence="6">Zinc-dependent metalloprotease</fullName>
    </submittedName>
</protein>
<keyword evidence="6" id="KW-0645">Protease</keyword>
<dbReference type="InterPro" id="IPR033413">
    <property type="entry name" value="DUF5117"/>
</dbReference>
<keyword evidence="7" id="KW-1185">Reference proteome</keyword>